<protein>
    <submittedName>
        <fullName evidence="1">Uncharacterized protein</fullName>
    </submittedName>
</protein>
<proteinExistence type="predicted"/>
<name>A0A2C3UA04_9BACI</name>
<dbReference type="EMBL" id="NUDP01000079">
    <property type="protein sequence ID" value="PEM67048.1"/>
    <property type="molecule type" value="Genomic_DNA"/>
</dbReference>
<dbReference type="AlphaFoldDB" id="A0A2C3UA04"/>
<evidence type="ECO:0000313" key="2">
    <source>
        <dbReference type="Proteomes" id="UP000219775"/>
    </source>
</evidence>
<accession>A0A2C3UA04</accession>
<evidence type="ECO:0000313" key="1">
    <source>
        <dbReference type="EMBL" id="PEM67048.1"/>
    </source>
</evidence>
<sequence>MRIVKDERLMIQGLKHTRMAFVLQNLVILYMVFYRYVIKGVGYGLKLNGSIFPLTSMIDRNILLEGDRNTIVFESDEQLKGKILKLFSLNHSPESG</sequence>
<organism evidence="1 2">
    <name type="scientific">Bacillus pseudomycoides</name>
    <dbReference type="NCBI Taxonomy" id="64104"/>
    <lineage>
        <taxon>Bacteria</taxon>
        <taxon>Bacillati</taxon>
        <taxon>Bacillota</taxon>
        <taxon>Bacilli</taxon>
        <taxon>Bacillales</taxon>
        <taxon>Bacillaceae</taxon>
        <taxon>Bacillus</taxon>
        <taxon>Bacillus cereus group</taxon>
    </lineage>
</organism>
<gene>
    <name evidence="1" type="ORF">CN613_20380</name>
</gene>
<dbReference type="Proteomes" id="UP000219775">
    <property type="component" value="Unassembled WGS sequence"/>
</dbReference>
<reference evidence="1 2" key="1">
    <citation type="submission" date="2017-09" db="EMBL/GenBank/DDBJ databases">
        <title>Large-scale bioinformatics analysis of Bacillus genomes uncovers conserved roles of natural products in bacterial physiology.</title>
        <authorList>
            <consortium name="Agbiome Team Llc"/>
            <person name="Bleich R.M."/>
            <person name="Grubbs K.J."/>
            <person name="Santa Maria K.C."/>
            <person name="Allen S.E."/>
            <person name="Farag S."/>
            <person name="Shank E.A."/>
            <person name="Bowers A."/>
        </authorList>
    </citation>
    <scope>NUCLEOTIDE SEQUENCE [LARGE SCALE GENOMIC DNA]</scope>
    <source>
        <strain evidence="1 2">AFS009893</strain>
    </source>
</reference>
<comment type="caution">
    <text evidence="1">The sequence shown here is derived from an EMBL/GenBank/DDBJ whole genome shotgun (WGS) entry which is preliminary data.</text>
</comment>
<dbReference type="RefSeq" id="WP_098129020.1">
    <property type="nucleotide sequence ID" value="NZ_NUDP01000079.1"/>
</dbReference>